<dbReference type="InterPro" id="IPR029058">
    <property type="entry name" value="AB_hydrolase_fold"/>
</dbReference>
<dbReference type="EMBL" id="CP014584">
    <property type="protein sequence ID" value="ANZ74053.1"/>
    <property type="molecule type" value="Genomic_DNA"/>
</dbReference>
<gene>
    <name evidence="4" type="ORF">ATY40_BA7500554</name>
</gene>
<dbReference type="InterPro" id="IPR052370">
    <property type="entry name" value="Meta-cleavage_hydrolase"/>
</dbReference>
<feature type="compositionally biased region" description="Polar residues" evidence="1">
    <location>
        <begin position="1"/>
        <end position="35"/>
    </location>
</feature>
<feature type="transmembrane region" description="Helical" evidence="2">
    <location>
        <begin position="107"/>
        <end position="124"/>
    </location>
</feature>
<evidence type="ECO:0000256" key="1">
    <source>
        <dbReference type="SAM" id="MobiDB-lite"/>
    </source>
</evidence>
<keyword evidence="2" id="KW-0812">Transmembrane</keyword>
<feature type="domain" description="AB hydrolase-1" evidence="3">
    <location>
        <begin position="306"/>
        <end position="400"/>
    </location>
</feature>
<evidence type="ECO:0000313" key="5">
    <source>
        <dbReference type="Proteomes" id="UP000094565"/>
    </source>
</evidence>
<feature type="transmembrane region" description="Helical" evidence="2">
    <location>
        <begin position="131"/>
        <end position="150"/>
    </location>
</feature>
<dbReference type="OrthoDB" id="164921at2759"/>
<dbReference type="InterPro" id="IPR019431">
    <property type="entry name" value="DUF2417"/>
</dbReference>
<accession>A0A1B2J7R3</accession>
<organism evidence="4 5">
    <name type="scientific">Komagataella pastoris</name>
    <name type="common">Yeast</name>
    <name type="synonym">Pichia pastoris</name>
    <dbReference type="NCBI Taxonomy" id="4922"/>
    <lineage>
        <taxon>Eukaryota</taxon>
        <taxon>Fungi</taxon>
        <taxon>Dikarya</taxon>
        <taxon>Ascomycota</taxon>
        <taxon>Saccharomycotina</taxon>
        <taxon>Pichiomycetes</taxon>
        <taxon>Pichiales</taxon>
        <taxon>Pichiaceae</taxon>
        <taxon>Komagataella</taxon>
    </lineage>
</organism>
<keyword evidence="2" id="KW-1133">Transmembrane helix</keyword>
<name>A0A1B2J7R3_PICPA</name>
<evidence type="ECO:0000256" key="2">
    <source>
        <dbReference type="SAM" id="Phobius"/>
    </source>
</evidence>
<dbReference type="GO" id="GO:0005783">
    <property type="term" value="C:endoplasmic reticulum"/>
    <property type="evidence" value="ECO:0007669"/>
    <property type="project" value="TreeGrafter"/>
</dbReference>
<sequence>MSISTKNSVNSENDPLQQPASSSNYQTIPETTTPKSLPPDREERRPLLSPDDPSVSPLNVRNVRICRFILGAIINVSLVWLVLLLISDFVSIPGFDNRGRGFIEIDLILLSLFANASTLCFFTIPSKLERSLDMAIAGLVTFDLLIMLLYRRFLHDRGGLGFATMLWLVASLSFGAVSDYLVEEAKNHEEIRLTGRVESRKTVYEFFAVATRVTLRLITFVLVLLLSLNFWFQAYDFKTKPWGKLVPVGDSQLELHLACYGDVYSNKSFTPEELMFGDVSISSSKDEQPIILIDGGQFVSSEVASEWVEELFHLDKVQRYCVYDHPGTAFSNSFPSPVSLGIVADLLYEALSKEKIYGPFVLVGYDIGGLYSRIFASRHASQVHSMVLVEAWSQSLLKPNPFANDREKNGKTKLEDLHKTTGIRRMNAKTGLYFWWKGIYAPFSLKRLRRFLVHRHGPEDRIFGKDITVNDKFWRFKLQEQISSSLISYQEVTNSLLETNGIPIAVASSDVMIKKSVNWGRWQRELTKISSKPIEWVITKGNHRPWDDPNGRKQLQDLLLRVIDEE</sequence>
<feature type="region of interest" description="Disordered" evidence="1">
    <location>
        <begin position="1"/>
        <end position="51"/>
    </location>
</feature>
<evidence type="ECO:0000259" key="3">
    <source>
        <dbReference type="Pfam" id="PF00561"/>
    </source>
</evidence>
<dbReference type="PANTHER" id="PTHR43139:SF52">
    <property type="entry name" value="SI:DKEY-122A22.2"/>
    <property type="match status" value="1"/>
</dbReference>
<feature type="transmembrane region" description="Helical" evidence="2">
    <location>
        <begin position="203"/>
        <end position="232"/>
    </location>
</feature>
<dbReference type="Gene3D" id="3.40.50.1820">
    <property type="entry name" value="alpha/beta hydrolase"/>
    <property type="match status" value="1"/>
</dbReference>
<dbReference type="PANTHER" id="PTHR43139">
    <property type="entry name" value="SI:DKEY-122A22.2"/>
    <property type="match status" value="1"/>
</dbReference>
<dbReference type="Proteomes" id="UP000094565">
    <property type="component" value="Chromosome 1"/>
</dbReference>
<dbReference type="Pfam" id="PF00561">
    <property type="entry name" value="Abhydrolase_1"/>
    <property type="match status" value="1"/>
</dbReference>
<dbReference type="InterPro" id="IPR000073">
    <property type="entry name" value="AB_hydrolase_1"/>
</dbReference>
<protein>
    <submittedName>
        <fullName evidence="4">BA75_00554T0</fullName>
    </submittedName>
</protein>
<keyword evidence="2" id="KW-0472">Membrane</keyword>
<feature type="transmembrane region" description="Helical" evidence="2">
    <location>
        <begin position="68"/>
        <end position="87"/>
    </location>
</feature>
<dbReference type="SUPFAM" id="SSF53474">
    <property type="entry name" value="alpha/beta-Hydrolases"/>
    <property type="match status" value="1"/>
</dbReference>
<evidence type="ECO:0000313" key="4">
    <source>
        <dbReference type="EMBL" id="ANZ74053.1"/>
    </source>
</evidence>
<dbReference type="Pfam" id="PF10329">
    <property type="entry name" value="DUF2417"/>
    <property type="match status" value="1"/>
</dbReference>
<reference evidence="4 5" key="1">
    <citation type="submission" date="2016-02" db="EMBL/GenBank/DDBJ databases">
        <title>Comparative genomic and transcriptomic foundation for Pichia pastoris.</title>
        <authorList>
            <person name="Love K.R."/>
            <person name="Shah K.A."/>
            <person name="Whittaker C.A."/>
            <person name="Wu J."/>
            <person name="Bartlett M.C."/>
            <person name="Ma D."/>
            <person name="Leeson R.L."/>
            <person name="Priest M."/>
            <person name="Young S.K."/>
            <person name="Love J.C."/>
        </authorList>
    </citation>
    <scope>NUCLEOTIDE SEQUENCE [LARGE SCALE GENOMIC DNA]</scope>
    <source>
        <strain evidence="4 5">ATCC 28485</strain>
    </source>
</reference>
<proteinExistence type="predicted"/>
<dbReference type="AlphaFoldDB" id="A0A1B2J7R3"/>
<keyword evidence="5" id="KW-1185">Reference proteome</keyword>
<feature type="transmembrane region" description="Helical" evidence="2">
    <location>
        <begin position="162"/>
        <end position="182"/>
    </location>
</feature>